<reference evidence="4 5" key="1">
    <citation type="submission" date="2021-06" db="EMBL/GenBank/DDBJ databases">
        <authorList>
            <person name="Kallberg Y."/>
            <person name="Tangrot J."/>
            <person name="Rosling A."/>
        </authorList>
    </citation>
    <scope>NUCLEOTIDE SEQUENCE [LARGE SCALE GENOMIC DNA]</scope>
    <source>
        <strain evidence="4 5">120-4 pot B 10/14</strain>
    </source>
</reference>
<keyword evidence="5" id="KW-1185">Reference proteome</keyword>
<keyword evidence="2" id="KW-0067">ATP-binding</keyword>
<comment type="caution">
    <text evidence="4">The sequence shown here is derived from an EMBL/GenBank/DDBJ whole genome shotgun (WGS) entry which is preliminary data.</text>
</comment>
<dbReference type="EMBL" id="CAJVQB010012089">
    <property type="protein sequence ID" value="CAG8752696.1"/>
    <property type="molecule type" value="Genomic_DNA"/>
</dbReference>
<keyword evidence="1" id="KW-0547">Nucleotide-binding</keyword>
<dbReference type="Proteomes" id="UP000789901">
    <property type="component" value="Unassembled WGS sequence"/>
</dbReference>
<dbReference type="SUPFAM" id="SSF46589">
    <property type="entry name" value="tRNA-binding arm"/>
    <property type="match status" value="1"/>
</dbReference>
<dbReference type="InterPro" id="IPR010978">
    <property type="entry name" value="tRNA-bd_arm"/>
</dbReference>
<dbReference type="InterPro" id="IPR019499">
    <property type="entry name" value="Val-tRNA_synth_tRNA-bd"/>
</dbReference>
<name>A0ABN7VBI1_GIGMA</name>
<proteinExistence type="predicted"/>
<feature type="domain" description="Valyl-tRNA synthetase tRNA-binding arm" evidence="3">
    <location>
        <begin position="109"/>
        <end position="159"/>
    </location>
</feature>
<dbReference type="InterPro" id="IPR037118">
    <property type="entry name" value="Val-tRNA_synth_C_sf"/>
</dbReference>
<evidence type="ECO:0000313" key="4">
    <source>
        <dbReference type="EMBL" id="CAG8752696.1"/>
    </source>
</evidence>
<gene>
    <name evidence="4" type="ORF">GMARGA_LOCUS16570</name>
</gene>
<evidence type="ECO:0000256" key="1">
    <source>
        <dbReference type="ARBA" id="ARBA00022741"/>
    </source>
</evidence>
<evidence type="ECO:0000313" key="5">
    <source>
        <dbReference type="Proteomes" id="UP000789901"/>
    </source>
</evidence>
<evidence type="ECO:0000256" key="2">
    <source>
        <dbReference type="ARBA" id="ARBA00022840"/>
    </source>
</evidence>
<dbReference type="Pfam" id="PF10458">
    <property type="entry name" value="Val_tRNA-synt_C"/>
    <property type="match status" value="1"/>
</dbReference>
<organism evidence="4 5">
    <name type="scientific">Gigaspora margarita</name>
    <dbReference type="NCBI Taxonomy" id="4874"/>
    <lineage>
        <taxon>Eukaryota</taxon>
        <taxon>Fungi</taxon>
        <taxon>Fungi incertae sedis</taxon>
        <taxon>Mucoromycota</taxon>
        <taxon>Glomeromycotina</taxon>
        <taxon>Glomeromycetes</taxon>
        <taxon>Diversisporales</taxon>
        <taxon>Gigasporaceae</taxon>
        <taxon>Gigaspora</taxon>
    </lineage>
</organism>
<protein>
    <submittedName>
        <fullName evidence="4">18357_t:CDS:1</fullName>
    </submittedName>
</protein>
<sequence>MSKSLGNGVEPEEIITKYVDCLLLLVEKIRSCNKREEKILYFELMPEWQTKYCSQLDFNQFLFPLTKSRIQLVSPTEKFAAFSLIDIHPFGVLKIVEKFPTPKNRTEDEKKIVFYQAEQQRSQKLMANKNFVEKAPAWLVAQEKEKLKYYKKMLKNLSEQ</sequence>
<dbReference type="Gene3D" id="1.10.287.380">
    <property type="entry name" value="Valyl-tRNA synthetase, C-terminal domain"/>
    <property type="match status" value="1"/>
</dbReference>
<evidence type="ECO:0000259" key="3">
    <source>
        <dbReference type="Pfam" id="PF10458"/>
    </source>
</evidence>
<accession>A0ABN7VBI1</accession>